<accession>A0A345ZBD4</accession>
<reference evidence="1 2" key="1">
    <citation type="submission" date="2017-12" db="EMBL/GenBank/DDBJ databases">
        <title>Chromulinavorax destructans is a abundant pathogen of dominant heterotrophic picoflagllates.</title>
        <authorList>
            <person name="Deeg C.M."/>
            <person name="Zimmer M."/>
            <person name="Suttle C.A."/>
        </authorList>
    </citation>
    <scope>NUCLEOTIDE SEQUENCE [LARGE SCALE GENOMIC DNA]</scope>
    <source>
        <strain evidence="1 2">SeV1</strain>
    </source>
</reference>
<protein>
    <submittedName>
        <fullName evidence="1">Uncharacterized protein</fullName>
    </submittedName>
</protein>
<organism evidence="1 2">
    <name type="scientific">Candidatus Chromulinivorax destructor</name>
    <dbReference type="NCBI Taxonomy" id="2066483"/>
    <lineage>
        <taxon>Bacteria</taxon>
        <taxon>Candidatus Babelota</taxon>
        <taxon>Candidatus Babeliae</taxon>
        <taxon>Candidatus Babeliales</taxon>
        <taxon>Candidatus Chromulinivoraceae</taxon>
        <taxon>Candidatus Chromulinivorax</taxon>
    </lineage>
</organism>
<dbReference type="AlphaFoldDB" id="A0A345ZBD4"/>
<dbReference type="OrthoDB" id="9802524at2"/>
<sequence>MFSRKKFFILLIIFTHINLLAQRSKKDHTITVFVHETFPMRRLLHHTPAKSLLYTEQGLCLAKNLPNHYHFYKIAQGCIKLNSHDYGWDRFYIFGWKSEKILNSSRKNAAKDLVTALAQVVDSYYIQHGVHPSIRLIGFSHGGNVVLHTANYLPLVHNTIPIDVQAWIFGTPIQQANHDCVNQGKFTQCYSFYSEKDWIQRIDPQGLCNKKIRKDHFWSDRTFDKDASCIQVKFTVNDKSISHIYYRSVFKYFPIIEQITQSQSDGLQSGMIAVDVKI</sequence>
<dbReference type="RefSeq" id="WP_115585616.1">
    <property type="nucleotide sequence ID" value="NZ_CP025544.1"/>
</dbReference>
<dbReference type="KEGG" id="cdes:C0J27_02480"/>
<evidence type="ECO:0000313" key="2">
    <source>
        <dbReference type="Proteomes" id="UP000254834"/>
    </source>
</evidence>
<gene>
    <name evidence="1" type="ORF">C0J27_02480</name>
</gene>
<evidence type="ECO:0000313" key="1">
    <source>
        <dbReference type="EMBL" id="AXK60601.1"/>
    </source>
</evidence>
<keyword evidence="2" id="KW-1185">Reference proteome</keyword>
<proteinExistence type="predicted"/>
<dbReference type="SUPFAM" id="SSF53474">
    <property type="entry name" value="alpha/beta-Hydrolases"/>
    <property type="match status" value="1"/>
</dbReference>
<dbReference type="InterPro" id="IPR029058">
    <property type="entry name" value="AB_hydrolase_fold"/>
</dbReference>
<dbReference type="EMBL" id="CP025544">
    <property type="protein sequence ID" value="AXK60601.1"/>
    <property type="molecule type" value="Genomic_DNA"/>
</dbReference>
<name>A0A345ZBD4_9BACT</name>
<dbReference type="Proteomes" id="UP000254834">
    <property type="component" value="Chromosome"/>
</dbReference>